<keyword evidence="2" id="KW-1185">Reference proteome</keyword>
<gene>
    <name evidence="1" type="ORF">CY34DRAFT_813010</name>
</gene>
<dbReference type="InParanoid" id="A0A0D0AJ77"/>
<dbReference type="EMBL" id="KN835774">
    <property type="protein sequence ID" value="KIK34312.1"/>
    <property type="molecule type" value="Genomic_DNA"/>
</dbReference>
<evidence type="ECO:0000313" key="2">
    <source>
        <dbReference type="Proteomes" id="UP000054485"/>
    </source>
</evidence>
<dbReference type="OrthoDB" id="2618643at2759"/>
<organism evidence="1 2">
    <name type="scientific">Suillus luteus UH-Slu-Lm8-n1</name>
    <dbReference type="NCBI Taxonomy" id="930992"/>
    <lineage>
        <taxon>Eukaryota</taxon>
        <taxon>Fungi</taxon>
        <taxon>Dikarya</taxon>
        <taxon>Basidiomycota</taxon>
        <taxon>Agaricomycotina</taxon>
        <taxon>Agaricomycetes</taxon>
        <taxon>Agaricomycetidae</taxon>
        <taxon>Boletales</taxon>
        <taxon>Suillineae</taxon>
        <taxon>Suillaceae</taxon>
        <taxon>Suillus</taxon>
    </lineage>
</organism>
<dbReference type="Proteomes" id="UP000054485">
    <property type="component" value="Unassembled WGS sequence"/>
</dbReference>
<accession>A0A0D0AJ77</accession>
<reference evidence="2" key="2">
    <citation type="submission" date="2015-01" db="EMBL/GenBank/DDBJ databases">
        <title>Evolutionary Origins and Diversification of the Mycorrhizal Mutualists.</title>
        <authorList>
            <consortium name="DOE Joint Genome Institute"/>
            <consortium name="Mycorrhizal Genomics Consortium"/>
            <person name="Kohler A."/>
            <person name="Kuo A."/>
            <person name="Nagy L.G."/>
            <person name="Floudas D."/>
            <person name="Copeland A."/>
            <person name="Barry K.W."/>
            <person name="Cichocki N."/>
            <person name="Veneault-Fourrey C."/>
            <person name="LaButti K."/>
            <person name="Lindquist E.A."/>
            <person name="Lipzen A."/>
            <person name="Lundell T."/>
            <person name="Morin E."/>
            <person name="Murat C."/>
            <person name="Riley R."/>
            <person name="Ohm R."/>
            <person name="Sun H."/>
            <person name="Tunlid A."/>
            <person name="Henrissat B."/>
            <person name="Grigoriev I.V."/>
            <person name="Hibbett D.S."/>
            <person name="Martin F."/>
        </authorList>
    </citation>
    <scope>NUCLEOTIDE SEQUENCE [LARGE SCALE GENOMIC DNA]</scope>
    <source>
        <strain evidence="2">UH-Slu-Lm8-n1</strain>
    </source>
</reference>
<sequence>MEPNREEEYAEFLDVYYPVYSTVTDIIDSNWTWLPSRPRWSYFEDDRILLIEMRSLIHEAPLEHFSLIFTLFLHGFRHRNNPVLTRISMNSPLSSIVPDMVVQMDTVTDNYRSHEVLVIVECAFAQEAGSVLRKIKCEIAGHPEVLMVILVVIDESQQYRSPARTSEAWRMLRQEISPRSVSSFYSLQEDTDRSHDQPIVIAGHTWCHLASARFHIWVRGDEPINIDVDNNELQACGTLFPNQDMDAVDAMIKKGMVMIRDCIAT</sequence>
<protein>
    <submittedName>
        <fullName evidence="1">Unplaced genomic scaffold CY34scaffold_643, whole genome shotgun sequence</fullName>
    </submittedName>
</protein>
<evidence type="ECO:0000313" key="1">
    <source>
        <dbReference type="EMBL" id="KIK34312.1"/>
    </source>
</evidence>
<reference evidence="1 2" key="1">
    <citation type="submission" date="2014-04" db="EMBL/GenBank/DDBJ databases">
        <authorList>
            <consortium name="DOE Joint Genome Institute"/>
            <person name="Kuo A."/>
            <person name="Ruytinx J."/>
            <person name="Rineau F."/>
            <person name="Colpaert J."/>
            <person name="Kohler A."/>
            <person name="Nagy L.G."/>
            <person name="Floudas D."/>
            <person name="Copeland A."/>
            <person name="Barry K.W."/>
            <person name="Cichocki N."/>
            <person name="Veneault-Fourrey C."/>
            <person name="LaButti K."/>
            <person name="Lindquist E.A."/>
            <person name="Lipzen A."/>
            <person name="Lundell T."/>
            <person name="Morin E."/>
            <person name="Murat C."/>
            <person name="Sun H."/>
            <person name="Tunlid A."/>
            <person name="Henrissat B."/>
            <person name="Grigoriev I.V."/>
            <person name="Hibbett D.S."/>
            <person name="Martin F."/>
            <person name="Nordberg H.P."/>
            <person name="Cantor M.N."/>
            <person name="Hua S.X."/>
        </authorList>
    </citation>
    <scope>NUCLEOTIDE SEQUENCE [LARGE SCALE GENOMIC DNA]</scope>
    <source>
        <strain evidence="1 2">UH-Slu-Lm8-n1</strain>
    </source>
</reference>
<name>A0A0D0AJ77_9AGAM</name>
<feature type="non-terminal residue" evidence="1">
    <location>
        <position position="265"/>
    </location>
</feature>
<dbReference type="AlphaFoldDB" id="A0A0D0AJ77"/>
<dbReference type="HOGENOM" id="CLU_1050431_0_0_1"/>
<proteinExistence type="predicted"/>